<evidence type="ECO:0000313" key="2">
    <source>
        <dbReference type="EMBL" id="KAF5820631.1"/>
    </source>
</evidence>
<proteinExistence type="predicted"/>
<organism evidence="2 3">
    <name type="scientific">Helianthus annuus</name>
    <name type="common">Common sunflower</name>
    <dbReference type="NCBI Taxonomy" id="4232"/>
    <lineage>
        <taxon>Eukaryota</taxon>
        <taxon>Viridiplantae</taxon>
        <taxon>Streptophyta</taxon>
        <taxon>Embryophyta</taxon>
        <taxon>Tracheophyta</taxon>
        <taxon>Spermatophyta</taxon>
        <taxon>Magnoliopsida</taxon>
        <taxon>eudicotyledons</taxon>
        <taxon>Gunneridae</taxon>
        <taxon>Pentapetalae</taxon>
        <taxon>asterids</taxon>
        <taxon>campanulids</taxon>
        <taxon>Asterales</taxon>
        <taxon>Asteraceae</taxon>
        <taxon>Asteroideae</taxon>
        <taxon>Heliantheae alliance</taxon>
        <taxon>Heliantheae</taxon>
        <taxon>Helianthus</taxon>
    </lineage>
</organism>
<evidence type="ECO:0000313" key="3">
    <source>
        <dbReference type="Proteomes" id="UP000215914"/>
    </source>
</evidence>
<reference evidence="2" key="2">
    <citation type="submission" date="2020-06" db="EMBL/GenBank/DDBJ databases">
        <title>Helianthus annuus Genome sequencing and assembly Release 2.</title>
        <authorList>
            <person name="Gouzy J."/>
            <person name="Langlade N."/>
            <person name="Munos S."/>
        </authorList>
    </citation>
    <scope>NUCLEOTIDE SEQUENCE</scope>
    <source>
        <tissue evidence="2">Leaves</tissue>
    </source>
</reference>
<evidence type="ECO:0000256" key="1">
    <source>
        <dbReference type="SAM" id="SignalP"/>
    </source>
</evidence>
<dbReference type="Proteomes" id="UP000215914">
    <property type="component" value="Unassembled WGS sequence"/>
</dbReference>
<dbReference type="Gramene" id="mRNA:HanXRQr2_Chr01g0004371">
    <property type="protein sequence ID" value="mRNA:HanXRQr2_Chr01g0004371"/>
    <property type="gene ID" value="HanXRQr2_Chr01g0004371"/>
</dbReference>
<name>A0A9K3JRT8_HELAN</name>
<accession>A0A9K3JRT8</accession>
<sequence length="133" mass="15574">MLIISIAQMMMSSAAGVGAEGLVDEIGRYRNCDQAAVSSYWGDLTEWTWNCCMVKRLTDVRRTKSEVKRLTDVRRTKSEVKRLTDVRRTKSEVYEGFSHVFCDESTQNKLTPIFWLPEKVYLLGESRNWLWRR</sequence>
<dbReference type="EMBL" id="MNCJ02000316">
    <property type="protein sequence ID" value="KAF5820631.1"/>
    <property type="molecule type" value="Genomic_DNA"/>
</dbReference>
<keyword evidence="1" id="KW-0732">Signal</keyword>
<keyword evidence="3" id="KW-1185">Reference proteome</keyword>
<comment type="caution">
    <text evidence="2">The sequence shown here is derived from an EMBL/GenBank/DDBJ whole genome shotgun (WGS) entry which is preliminary data.</text>
</comment>
<feature type="chain" id="PRO_5039952718" evidence="1">
    <location>
        <begin position="20"/>
        <end position="133"/>
    </location>
</feature>
<feature type="signal peptide" evidence="1">
    <location>
        <begin position="1"/>
        <end position="19"/>
    </location>
</feature>
<protein>
    <submittedName>
        <fullName evidence="2">Uncharacterized protein</fullName>
    </submittedName>
</protein>
<gene>
    <name evidence="2" type="ORF">HanXRQr2_Chr01g0004371</name>
</gene>
<reference evidence="2" key="1">
    <citation type="journal article" date="2017" name="Nature">
        <title>The sunflower genome provides insights into oil metabolism, flowering and Asterid evolution.</title>
        <authorList>
            <person name="Badouin H."/>
            <person name="Gouzy J."/>
            <person name="Grassa C.J."/>
            <person name="Murat F."/>
            <person name="Staton S.E."/>
            <person name="Cottret L."/>
            <person name="Lelandais-Briere C."/>
            <person name="Owens G.L."/>
            <person name="Carrere S."/>
            <person name="Mayjonade B."/>
            <person name="Legrand L."/>
            <person name="Gill N."/>
            <person name="Kane N.C."/>
            <person name="Bowers J.E."/>
            <person name="Hubner S."/>
            <person name="Bellec A."/>
            <person name="Berard A."/>
            <person name="Berges H."/>
            <person name="Blanchet N."/>
            <person name="Boniface M.C."/>
            <person name="Brunel D."/>
            <person name="Catrice O."/>
            <person name="Chaidir N."/>
            <person name="Claudel C."/>
            <person name="Donnadieu C."/>
            <person name="Faraut T."/>
            <person name="Fievet G."/>
            <person name="Helmstetter N."/>
            <person name="King M."/>
            <person name="Knapp S.J."/>
            <person name="Lai Z."/>
            <person name="Le Paslier M.C."/>
            <person name="Lippi Y."/>
            <person name="Lorenzon L."/>
            <person name="Mandel J.R."/>
            <person name="Marage G."/>
            <person name="Marchand G."/>
            <person name="Marquand E."/>
            <person name="Bret-Mestries E."/>
            <person name="Morien E."/>
            <person name="Nambeesan S."/>
            <person name="Nguyen T."/>
            <person name="Pegot-Espagnet P."/>
            <person name="Pouilly N."/>
            <person name="Raftis F."/>
            <person name="Sallet E."/>
            <person name="Schiex T."/>
            <person name="Thomas J."/>
            <person name="Vandecasteele C."/>
            <person name="Vares D."/>
            <person name="Vear F."/>
            <person name="Vautrin S."/>
            <person name="Crespi M."/>
            <person name="Mangin B."/>
            <person name="Burke J.M."/>
            <person name="Salse J."/>
            <person name="Munos S."/>
            <person name="Vincourt P."/>
            <person name="Rieseberg L.H."/>
            <person name="Langlade N.B."/>
        </authorList>
    </citation>
    <scope>NUCLEOTIDE SEQUENCE</scope>
    <source>
        <tissue evidence="2">Leaves</tissue>
    </source>
</reference>
<dbReference type="AlphaFoldDB" id="A0A9K3JRT8"/>